<dbReference type="RefSeq" id="WP_310278379.1">
    <property type="nucleotide sequence ID" value="NZ_JAVDWQ010000002.1"/>
</dbReference>
<organism evidence="1 2">
    <name type="scientific">Flavobacterium piscis</name>
    <dbReference type="NCBI Taxonomy" id="1114874"/>
    <lineage>
        <taxon>Bacteria</taxon>
        <taxon>Pseudomonadati</taxon>
        <taxon>Bacteroidota</taxon>
        <taxon>Flavobacteriia</taxon>
        <taxon>Flavobacteriales</taxon>
        <taxon>Flavobacteriaceae</taxon>
        <taxon>Flavobacterium</taxon>
    </lineage>
</organism>
<protein>
    <submittedName>
        <fullName evidence="1">Uncharacterized protein</fullName>
    </submittedName>
</protein>
<sequence>MKNIIKDILDKSGKKTVVSYKDKENRKSFDETFGKNKMEIASKIIGDNSISLSKKLAAK</sequence>
<comment type="caution">
    <text evidence="1">The sequence shown here is derived from an EMBL/GenBank/DDBJ whole genome shotgun (WGS) entry which is preliminary data.</text>
</comment>
<dbReference type="EMBL" id="JAVDWQ010000002">
    <property type="protein sequence ID" value="MDR7208865.1"/>
    <property type="molecule type" value="Genomic_DNA"/>
</dbReference>
<dbReference type="Proteomes" id="UP001269081">
    <property type="component" value="Unassembled WGS sequence"/>
</dbReference>
<proteinExistence type="predicted"/>
<accession>A0ABU1Y3Q6</accession>
<reference evidence="1 2" key="1">
    <citation type="submission" date="2023-07" db="EMBL/GenBank/DDBJ databases">
        <title>Sorghum-associated microbial communities from plants grown in Nebraska, USA.</title>
        <authorList>
            <person name="Schachtman D."/>
        </authorList>
    </citation>
    <scope>NUCLEOTIDE SEQUENCE [LARGE SCALE GENOMIC DNA]</scope>
    <source>
        <strain evidence="1 2">4129</strain>
    </source>
</reference>
<gene>
    <name evidence="1" type="ORF">J2W48_000795</name>
</gene>
<evidence type="ECO:0000313" key="2">
    <source>
        <dbReference type="Proteomes" id="UP001269081"/>
    </source>
</evidence>
<evidence type="ECO:0000313" key="1">
    <source>
        <dbReference type="EMBL" id="MDR7208865.1"/>
    </source>
</evidence>
<keyword evidence="2" id="KW-1185">Reference proteome</keyword>
<name>A0ABU1Y3Q6_9FLAO</name>